<evidence type="ECO:0000313" key="2">
    <source>
        <dbReference type="EMBL" id="SEW30249.1"/>
    </source>
</evidence>
<dbReference type="GO" id="GO:0016787">
    <property type="term" value="F:hydrolase activity"/>
    <property type="evidence" value="ECO:0007669"/>
    <property type="project" value="InterPro"/>
</dbReference>
<feature type="domain" description="Calcineurin-like phosphoesterase" evidence="1">
    <location>
        <begin position="27"/>
        <end position="123"/>
    </location>
</feature>
<dbReference type="InterPro" id="IPR029052">
    <property type="entry name" value="Metallo-depent_PP-like"/>
</dbReference>
<name>A0A1I0QTI8_9BACT</name>
<dbReference type="PANTHER" id="PTHR39323:SF1">
    <property type="entry name" value="BLR1149 PROTEIN"/>
    <property type="match status" value="1"/>
</dbReference>
<dbReference type="InterPro" id="IPR004843">
    <property type="entry name" value="Calcineurin-like_PHP"/>
</dbReference>
<dbReference type="PIRSF" id="PIRSF000887">
    <property type="entry name" value="Pesterase_MJ0037"/>
    <property type="match status" value="1"/>
</dbReference>
<dbReference type="STRING" id="1267423.SAMN05216290_2633"/>
<sequence>MTIHKILGQTFYLLPERAIFWKETEHLIIADLHLGKAGHFRKSGIPVSDLVHSKDVYLLDRLIDKHKPRTVVFLGDLFHSEENQSWTQFRQWLKSKSATHFQLVLGNHDILPEQSYRLPNLEVLEQLELAPFTLTHIPEDTTQYNLAGHIHPAVRLSGKGRQSLRLPCFYFGSNNGILPAFGQFTGTARIPITKHDDVYAITEDSVVKVC</sequence>
<gene>
    <name evidence="2" type="ORF">SAMN05216290_2633</name>
</gene>
<proteinExistence type="predicted"/>
<dbReference type="RefSeq" id="WP_090259027.1">
    <property type="nucleotide sequence ID" value="NZ_FOIR01000002.1"/>
</dbReference>
<organism evidence="2 3">
    <name type="scientific">Roseivirga pacifica</name>
    <dbReference type="NCBI Taxonomy" id="1267423"/>
    <lineage>
        <taxon>Bacteria</taxon>
        <taxon>Pseudomonadati</taxon>
        <taxon>Bacteroidota</taxon>
        <taxon>Cytophagia</taxon>
        <taxon>Cytophagales</taxon>
        <taxon>Roseivirgaceae</taxon>
        <taxon>Roseivirga</taxon>
    </lineage>
</organism>
<dbReference type="EMBL" id="FOIR01000002">
    <property type="protein sequence ID" value="SEW30249.1"/>
    <property type="molecule type" value="Genomic_DNA"/>
</dbReference>
<dbReference type="InterPro" id="IPR026336">
    <property type="entry name" value="PdeM-like"/>
</dbReference>
<dbReference type="NCBIfam" id="TIGR04123">
    <property type="entry name" value="P_estr_lig_assc"/>
    <property type="match status" value="1"/>
</dbReference>
<protein>
    <submittedName>
        <fullName evidence="2">Putative phosphoesterase</fullName>
    </submittedName>
</protein>
<evidence type="ECO:0000313" key="3">
    <source>
        <dbReference type="Proteomes" id="UP000199437"/>
    </source>
</evidence>
<dbReference type="Gene3D" id="3.60.21.10">
    <property type="match status" value="1"/>
</dbReference>
<keyword evidence="3" id="KW-1185">Reference proteome</keyword>
<dbReference type="Pfam" id="PF00149">
    <property type="entry name" value="Metallophos"/>
    <property type="match status" value="1"/>
</dbReference>
<dbReference type="Proteomes" id="UP000199437">
    <property type="component" value="Unassembled WGS sequence"/>
</dbReference>
<dbReference type="InterPro" id="IPR024173">
    <property type="entry name" value="Pesterase_MJ0037-like"/>
</dbReference>
<accession>A0A1I0QTI8</accession>
<reference evidence="3" key="1">
    <citation type="submission" date="2016-10" db="EMBL/GenBank/DDBJ databases">
        <authorList>
            <person name="Varghese N."/>
            <person name="Submissions S."/>
        </authorList>
    </citation>
    <scope>NUCLEOTIDE SEQUENCE [LARGE SCALE GENOMIC DNA]</scope>
    <source>
        <strain evidence="3">CGMCC 1.12402</strain>
    </source>
</reference>
<dbReference type="GeneID" id="99987325"/>
<dbReference type="OrthoDB" id="9795838at2"/>
<evidence type="ECO:0000259" key="1">
    <source>
        <dbReference type="Pfam" id="PF00149"/>
    </source>
</evidence>
<dbReference type="SUPFAM" id="SSF56300">
    <property type="entry name" value="Metallo-dependent phosphatases"/>
    <property type="match status" value="1"/>
</dbReference>
<dbReference type="PANTHER" id="PTHR39323">
    <property type="entry name" value="BLR1149 PROTEIN"/>
    <property type="match status" value="1"/>
</dbReference>
<dbReference type="AlphaFoldDB" id="A0A1I0QTI8"/>